<reference evidence="2 3" key="1">
    <citation type="submission" date="2018-04" db="EMBL/GenBank/DDBJ databases">
        <title>Genomic Encyclopedia of Type Strains, Phase III (KMG-III): the genomes of soil and plant-associated and newly described type strains.</title>
        <authorList>
            <person name="Whitman W."/>
        </authorList>
    </citation>
    <scope>NUCLEOTIDE SEQUENCE [LARGE SCALE GENOMIC DNA]</scope>
    <source>
        <strain evidence="2 3">NW12</strain>
    </source>
</reference>
<dbReference type="PROSITE" id="PS01148">
    <property type="entry name" value="UPF0033"/>
    <property type="match status" value="1"/>
</dbReference>
<dbReference type="InterPro" id="IPR001455">
    <property type="entry name" value="TusA-like"/>
</dbReference>
<organism evidence="2 3">
    <name type="scientific">Sphingomonas aerolata</name>
    <dbReference type="NCBI Taxonomy" id="185951"/>
    <lineage>
        <taxon>Bacteria</taxon>
        <taxon>Pseudomonadati</taxon>
        <taxon>Pseudomonadota</taxon>
        <taxon>Alphaproteobacteria</taxon>
        <taxon>Sphingomonadales</taxon>
        <taxon>Sphingomonadaceae</taxon>
        <taxon>Sphingomonas</taxon>
    </lineage>
</organism>
<dbReference type="EMBL" id="PZZN01000001">
    <property type="protein sequence ID" value="PTM46974.1"/>
    <property type="molecule type" value="Genomic_DNA"/>
</dbReference>
<protein>
    <submittedName>
        <fullName evidence="2">Sulfurtransferase TusA</fullName>
    </submittedName>
</protein>
<dbReference type="SUPFAM" id="SSF64307">
    <property type="entry name" value="SirA-like"/>
    <property type="match status" value="1"/>
</dbReference>
<dbReference type="RefSeq" id="WP_268745777.1">
    <property type="nucleotide sequence ID" value="NZ_JASPFM010000001.1"/>
</dbReference>
<evidence type="ECO:0000313" key="2">
    <source>
        <dbReference type="EMBL" id="PTM46974.1"/>
    </source>
</evidence>
<keyword evidence="2" id="KW-0808">Transferase</keyword>
<dbReference type="InterPro" id="IPR036868">
    <property type="entry name" value="TusA-like_sf"/>
</dbReference>
<accession>A0A2T4YT50</accession>
<dbReference type="AlphaFoldDB" id="A0A2T4YT50"/>
<dbReference type="Pfam" id="PF01206">
    <property type="entry name" value="TusA"/>
    <property type="match status" value="1"/>
</dbReference>
<gene>
    <name evidence="2" type="ORF">C8J24_0355</name>
</gene>
<proteinExistence type="predicted"/>
<keyword evidence="3" id="KW-1185">Reference proteome</keyword>
<name>A0A2T4YT50_9SPHN</name>
<evidence type="ECO:0000259" key="1">
    <source>
        <dbReference type="PROSITE" id="PS01148"/>
    </source>
</evidence>
<dbReference type="GO" id="GO:0016740">
    <property type="term" value="F:transferase activity"/>
    <property type="evidence" value="ECO:0007669"/>
    <property type="project" value="UniProtKB-KW"/>
</dbReference>
<dbReference type="Proteomes" id="UP000240996">
    <property type="component" value="Unassembled WGS sequence"/>
</dbReference>
<sequence>MVRIDARGMRCPWPAMRLARTLRQAGEGSGSDGMSASVRIEVRADDPRAPAELAAVAAAAGADMAIISDPVAPIFVVTRGSDSNNVFTE</sequence>
<evidence type="ECO:0000313" key="3">
    <source>
        <dbReference type="Proteomes" id="UP000240996"/>
    </source>
</evidence>
<dbReference type="Gene3D" id="3.30.110.40">
    <property type="entry name" value="TusA-like domain"/>
    <property type="match status" value="1"/>
</dbReference>
<feature type="domain" description="UPF0033" evidence="1">
    <location>
        <begin position="4"/>
        <end position="28"/>
    </location>
</feature>
<comment type="caution">
    <text evidence="2">The sequence shown here is derived from an EMBL/GenBank/DDBJ whole genome shotgun (WGS) entry which is preliminary data.</text>
</comment>